<keyword evidence="4 6" id="KW-0804">Transcription</keyword>
<feature type="domain" description="Enhancer of polycomb-like N-terminal" evidence="7">
    <location>
        <begin position="60"/>
        <end position="170"/>
    </location>
</feature>
<evidence type="ECO:0000256" key="1">
    <source>
        <dbReference type="ARBA" id="ARBA00004123"/>
    </source>
</evidence>
<dbReference type="OMA" id="REVTHAH"/>
<dbReference type="EMBL" id="KZ155825">
    <property type="protein sequence ID" value="OUS44275.1"/>
    <property type="molecule type" value="Genomic_DNA"/>
</dbReference>
<evidence type="ECO:0000259" key="7">
    <source>
        <dbReference type="Pfam" id="PF10513"/>
    </source>
</evidence>
<dbReference type="Proteomes" id="UP000195557">
    <property type="component" value="Unassembled WGS sequence"/>
</dbReference>
<dbReference type="GO" id="GO:0035267">
    <property type="term" value="C:NuA4 histone acetyltransferase complex"/>
    <property type="evidence" value="ECO:0007669"/>
    <property type="project" value="InterPro"/>
</dbReference>
<evidence type="ECO:0000256" key="5">
    <source>
        <dbReference type="ARBA" id="ARBA00023242"/>
    </source>
</evidence>
<dbReference type="GO" id="GO:0006357">
    <property type="term" value="P:regulation of transcription by RNA polymerase II"/>
    <property type="evidence" value="ECO:0007669"/>
    <property type="project" value="InterPro"/>
</dbReference>
<protein>
    <recommendedName>
        <fullName evidence="6">Enhancer of polycomb-like protein</fullName>
    </recommendedName>
</protein>
<comment type="similarity">
    <text evidence="2 6">Belongs to the enhancer of polycomb family.</text>
</comment>
<reference evidence="8" key="1">
    <citation type="submission" date="2017-04" db="EMBL/GenBank/DDBJ databases">
        <title>Population genomics of picophytoplankton unveils novel chromosome hypervariability.</title>
        <authorList>
            <consortium name="DOE Joint Genome Institute"/>
            <person name="Blanc-Mathieu R."/>
            <person name="Krasovec M."/>
            <person name="Hebrard M."/>
            <person name="Yau S."/>
            <person name="Desgranges E."/>
            <person name="Martin J."/>
            <person name="Schackwitz W."/>
            <person name="Kuo A."/>
            <person name="Salin G."/>
            <person name="Donnadieu C."/>
            <person name="Desdevises Y."/>
            <person name="Sanchez-Ferandin S."/>
            <person name="Moreau H."/>
            <person name="Rivals E."/>
            <person name="Grigoriev I.V."/>
            <person name="Grimsley N."/>
            <person name="Eyre-Walker A."/>
            <person name="Piganeau G."/>
        </authorList>
    </citation>
    <scope>NUCLEOTIDE SEQUENCE [LARGE SCALE GENOMIC DNA]</scope>
    <source>
        <strain evidence="8">RCC 1115</strain>
    </source>
</reference>
<dbReference type="PANTHER" id="PTHR14898">
    <property type="entry name" value="ENHANCER OF POLYCOMB"/>
    <property type="match status" value="1"/>
</dbReference>
<proteinExistence type="inferred from homology"/>
<evidence type="ECO:0000313" key="8">
    <source>
        <dbReference type="EMBL" id="OUS44275.1"/>
    </source>
</evidence>
<dbReference type="GO" id="GO:0005634">
    <property type="term" value="C:nucleus"/>
    <property type="evidence" value="ECO:0007669"/>
    <property type="project" value="UniProtKB-SubCell"/>
</dbReference>
<sequence length="490" mass="54940">MGTRTGTLAFEVKPSFNLALMVVEHTRAMATRQGSFRARPIDVTSQLALLRDPEAIKDEQVVQREVTHAHKALDKENEEVLTKETTAGVSEIPIPEILPVASYETDYPTNYKQPEHYLRSKLTCGLTPAETVGYVEYDLDNEDEDWLENYNDGADVLSAEKFEEMLWKLELACSEANERIMKANTAMAAARGQVISYQEKVDALGVVANLPREKALELLQEISGKQAILTAVYEGRFYVVCSRRRRPTTRILSMCSGLGRKFLDHKHGDAVRTTCRVTTGFAQCANPLISRSRKNEMLTVEHELQNLQIKLRHEPKASHEAIEQKAMDADKKRAKLEIPENPPNKNIVLAGGSVELVKKPDGQYVVLGDDMGDIAGRKRRRELGLAAIGGYPPRPRVQIQVLPYKPPPEIPDIEMLFTKTPSMVAVRPFLLPLGVDLKQCRPRYGRGGRIVFDRKDPITREAFSVDSDEDMDSDDDGNPFMIRSAFAVAH</sequence>
<comment type="subcellular location">
    <subcellularLocation>
        <location evidence="1 6">Nucleus</location>
    </subcellularLocation>
</comment>
<accession>A0A1Y5IBC9</accession>
<dbReference type="Pfam" id="PF10513">
    <property type="entry name" value="EPL1"/>
    <property type="match status" value="1"/>
</dbReference>
<evidence type="ECO:0000256" key="3">
    <source>
        <dbReference type="ARBA" id="ARBA00023015"/>
    </source>
</evidence>
<keyword evidence="5 6" id="KW-0539">Nucleus</keyword>
<evidence type="ECO:0000256" key="4">
    <source>
        <dbReference type="ARBA" id="ARBA00023163"/>
    </source>
</evidence>
<evidence type="ECO:0000256" key="2">
    <source>
        <dbReference type="ARBA" id="ARBA00008035"/>
    </source>
</evidence>
<gene>
    <name evidence="8" type="ORF">BE221DRAFT_78068</name>
</gene>
<dbReference type="InterPro" id="IPR019542">
    <property type="entry name" value="Enhancer_polycomb-like_N"/>
</dbReference>
<dbReference type="InterPro" id="IPR024943">
    <property type="entry name" value="Enhancer_polycomb"/>
</dbReference>
<name>A0A1Y5IBC9_OSTTA</name>
<evidence type="ECO:0000256" key="6">
    <source>
        <dbReference type="RuleBase" id="RU361124"/>
    </source>
</evidence>
<dbReference type="AlphaFoldDB" id="A0A1Y5IBC9"/>
<organism evidence="8">
    <name type="scientific">Ostreococcus tauri</name>
    <name type="common">Marine green alga</name>
    <dbReference type="NCBI Taxonomy" id="70448"/>
    <lineage>
        <taxon>Eukaryota</taxon>
        <taxon>Viridiplantae</taxon>
        <taxon>Chlorophyta</taxon>
        <taxon>Mamiellophyceae</taxon>
        <taxon>Mamiellales</taxon>
        <taxon>Bathycoccaceae</taxon>
        <taxon>Ostreococcus</taxon>
    </lineage>
</organism>
<keyword evidence="3 6" id="KW-0805">Transcription regulation</keyword>